<dbReference type="Pfam" id="PF04606">
    <property type="entry name" value="Ogr_Delta"/>
    <property type="match status" value="1"/>
</dbReference>
<protein>
    <submittedName>
        <fullName evidence="2">Late control protein B</fullName>
    </submittedName>
</protein>
<dbReference type="Proteomes" id="UP000263881">
    <property type="component" value="Chromosome"/>
</dbReference>
<proteinExistence type="predicted"/>
<dbReference type="EMBL" id="CP023009">
    <property type="protein sequence ID" value="AXW85708.1"/>
    <property type="molecule type" value="Genomic_DNA"/>
</dbReference>
<dbReference type="AlphaFoldDB" id="A0AAD0SD73"/>
<gene>
    <name evidence="2" type="ORF">CKQ53_01050</name>
</gene>
<evidence type="ECO:0000259" key="1">
    <source>
        <dbReference type="Pfam" id="PF04606"/>
    </source>
</evidence>
<dbReference type="RefSeq" id="WP_094118878.1">
    <property type="nucleotide sequence ID" value="NZ_CP023009.1"/>
</dbReference>
<keyword evidence="3" id="KW-1185">Reference proteome</keyword>
<name>A0AAD0SD73_9GAMM</name>
<organism evidence="2 3">
    <name type="scientific">Lonsdalea britannica</name>
    <dbReference type="NCBI Taxonomy" id="1082704"/>
    <lineage>
        <taxon>Bacteria</taxon>
        <taxon>Pseudomonadati</taxon>
        <taxon>Pseudomonadota</taxon>
        <taxon>Gammaproteobacteria</taxon>
        <taxon>Enterobacterales</taxon>
        <taxon>Pectobacteriaceae</taxon>
        <taxon>Lonsdalea</taxon>
    </lineage>
</organism>
<feature type="domain" description="Zinc finger Ogr/Delta-type" evidence="1">
    <location>
        <begin position="3"/>
        <end position="49"/>
    </location>
</feature>
<dbReference type="KEGG" id="lbq:CKQ53_01050"/>
<sequence length="72" mass="7922">MMKCPLCGCAAHTRSSQEITPQTKERYNQCTNINCGHTFITMETFIRSIAIPANVNTVPLHTKGGNQATLNL</sequence>
<reference evidence="2 3" key="1">
    <citation type="submission" date="2017-08" db="EMBL/GenBank/DDBJ databases">
        <title>Comparative genomics of bacteria isolated from necrotic lesions of AOD affected trees.</title>
        <authorList>
            <person name="Doonan J."/>
            <person name="Denman S."/>
            <person name="McDonald J.E."/>
        </authorList>
    </citation>
    <scope>NUCLEOTIDE SEQUENCE [LARGE SCALE GENOMIC DNA]</scope>
    <source>
        <strain evidence="2 3">477</strain>
    </source>
</reference>
<dbReference type="InterPro" id="IPR007684">
    <property type="entry name" value="Znf_Ogr/Delta"/>
</dbReference>
<evidence type="ECO:0000313" key="3">
    <source>
        <dbReference type="Proteomes" id="UP000263881"/>
    </source>
</evidence>
<accession>A0AAD0SD73</accession>
<evidence type="ECO:0000313" key="2">
    <source>
        <dbReference type="EMBL" id="AXW85708.1"/>
    </source>
</evidence>